<sequence length="126" mass="13856">MRRVLTILLVLGCVVSLATAKGKESIIKFDTSQFNFGTFPQKQVRVCVFAFKNTGNAPLLINNVSTTCNCTSATHTKTPVLPGKVGYITVYFNGNLYSKGHFHKNVDVYSNAANGMFRLFIEGITQ</sequence>
<dbReference type="Pfam" id="PF07610">
    <property type="entry name" value="DUF1573"/>
    <property type="match status" value="1"/>
</dbReference>
<protein>
    <submittedName>
        <fullName evidence="2">DUF1573 domain-containing protein</fullName>
    </submittedName>
</protein>
<proteinExistence type="predicted"/>
<dbReference type="Gene3D" id="2.60.40.10">
    <property type="entry name" value="Immunoglobulins"/>
    <property type="match status" value="1"/>
</dbReference>
<gene>
    <name evidence="2" type="ORF">FYJ72_10940</name>
</gene>
<dbReference type="RefSeq" id="WP_154481915.1">
    <property type="nucleotide sequence ID" value="NZ_VUNF01000022.1"/>
</dbReference>
<feature type="chain" id="PRO_5026352720" evidence="1">
    <location>
        <begin position="21"/>
        <end position="126"/>
    </location>
</feature>
<evidence type="ECO:0000313" key="3">
    <source>
        <dbReference type="Proteomes" id="UP000450161"/>
    </source>
</evidence>
<accession>A0A6I2TWK4</accession>
<dbReference type="PANTHER" id="PTHR37833:SF1">
    <property type="entry name" value="SIGNAL PEPTIDE PROTEIN"/>
    <property type="match status" value="1"/>
</dbReference>
<feature type="signal peptide" evidence="1">
    <location>
        <begin position="1"/>
        <end position="20"/>
    </location>
</feature>
<dbReference type="InterPro" id="IPR011467">
    <property type="entry name" value="DUF1573"/>
</dbReference>
<evidence type="ECO:0000256" key="1">
    <source>
        <dbReference type="SAM" id="SignalP"/>
    </source>
</evidence>
<dbReference type="Proteomes" id="UP000450161">
    <property type="component" value="Unassembled WGS sequence"/>
</dbReference>
<dbReference type="EMBL" id="VUNF01000022">
    <property type="protein sequence ID" value="MST78176.1"/>
    <property type="molecule type" value="Genomic_DNA"/>
</dbReference>
<dbReference type="InterPro" id="IPR013783">
    <property type="entry name" value="Ig-like_fold"/>
</dbReference>
<organism evidence="2 3">
    <name type="scientific">Segatella copri</name>
    <dbReference type="NCBI Taxonomy" id="165179"/>
    <lineage>
        <taxon>Bacteria</taxon>
        <taxon>Pseudomonadati</taxon>
        <taxon>Bacteroidota</taxon>
        <taxon>Bacteroidia</taxon>
        <taxon>Bacteroidales</taxon>
        <taxon>Prevotellaceae</taxon>
        <taxon>Segatella</taxon>
    </lineage>
</organism>
<comment type="caution">
    <text evidence="2">The sequence shown here is derived from an EMBL/GenBank/DDBJ whole genome shotgun (WGS) entry which is preliminary data.</text>
</comment>
<name>A0A6I2TWK4_9BACT</name>
<dbReference type="PANTHER" id="PTHR37833">
    <property type="entry name" value="LIPOPROTEIN-RELATED"/>
    <property type="match status" value="1"/>
</dbReference>
<dbReference type="AlphaFoldDB" id="A0A6I2TWK4"/>
<reference evidence="2 3" key="1">
    <citation type="submission" date="2019-08" db="EMBL/GenBank/DDBJ databases">
        <title>In-depth cultivation of the pig gut microbiome towards novel bacterial diversity and tailored functional studies.</title>
        <authorList>
            <person name="Wylensek D."/>
            <person name="Hitch T.C.A."/>
            <person name="Clavel T."/>
        </authorList>
    </citation>
    <scope>NUCLEOTIDE SEQUENCE [LARGE SCALE GENOMIC DNA]</scope>
    <source>
        <strain evidence="2 3">LKV-178-WT-2C</strain>
    </source>
</reference>
<evidence type="ECO:0000313" key="2">
    <source>
        <dbReference type="EMBL" id="MST78176.1"/>
    </source>
</evidence>
<keyword evidence="1" id="KW-0732">Signal</keyword>